<name>W6MQB2_9ASCO</name>
<reference evidence="2" key="1">
    <citation type="submission" date="2013-12" db="EMBL/GenBank/DDBJ databases">
        <authorList>
            <person name="Genoscope - CEA"/>
        </authorList>
    </citation>
    <scope>NUCLEOTIDE SEQUENCE</scope>
    <source>
        <strain evidence="2">CBS 1993</strain>
    </source>
</reference>
<dbReference type="EMBL" id="HG793130">
    <property type="protein sequence ID" value="CDK28934.1"/>
    <property type="molecule type" value="Genomic_DNA"/>
</dbReference>
<dbReference type="RefSeq" id="XP_022460923.1">
    <property type="nucleotide sequence ID" value="XM_022606053.1"/>
</dbReference>
<comment type="similarity">
    <text evidence="1">Belongs to the class IV-like SAM-binding methyltransferase superfamily.</text>
</comment>
<reference evidence="2" key="2">
    <citation type="submission" date="2014-02" db="EMBL/GenBank/DDBJ databases">
        <title>Complete DNA sequence of /Kuraishia capsulata/ illustrates novel genomic features among budding yeasts (/Saccharomycotina/).</title>
        <authorList>
            <person name="Morales L."/>
            <person name="Noel B."/>
            <person name="Porcel B."/>
            <person name="Marcet-Houben M."/>
            <person name="Hullo M-F."/>
            <person name="Sacerdot C."/>
            <person name="Tekaia F."/>
            <person name="Leh-Louis V."/>
            <person name="Despons L."/>
            <person name="Khanna V."/>
            <person name="Aury J-M."/>
            <person name="Barbe V."/>
            <person name="Couloux A."/>
            <person name="Labadie K."/>
            <person name="Pelletier E."/>
            <person name="Souciet J-L."/>
            <person name="Boekhout T."/>
            <person name="Gabaldon T."/>
            <person name="Wincker P."/>
            <person name="Dujon B."/>
        </authorList>
    </citation>
    <scope>NUCLEOTIDE SEQUENCE</scope>
    <source>
        <strain evidence="2">CBS 1993</strain>
    </source>
</reference>
<dbReference type="GeneID" id="34522311"/>
<evidence type="ECO:0000256" key="1">
    <source>
        <dbReference type="ARBA" id="ARBA00009841"/>
    </source>
</evidence>
<dbReference type="PANTHER" id="PTHR12150">
    <property type="entry name" value="CLASS IV SAM-BINDING METHYLTRANSFERASE-RELATED"/>
    <property type="match status" value="1"/>
</dbReference>
<dbReference type="InterPro" id="IPR029026">
    <property type="entry name" value="tRNA_m1G_MTases_N"/>
</dbReference>
<organism evidence="2 3">
    <name type="scientific">Kuraishia capsulata CBS 1993</name>
    <dbReference type="NCBI Taxonomy" id="1382522"/>
    <lineage>
        <taxon>Eukaryota</taxon>
        <taxon>Fungi</taxon>
        <taxon>Dikarya</taxon>
        <taxon>Ascomycota</taxon>
        <taxon>Saccharomycotina</taxon>
        <taxon>Pichiomycetes</taxon>
        <taxon>Pichiales</taxon>
        <taxon>Pichiaceae</taxon>
        <taxon>Kuraishia</taxon>
    </lineage>
</organism>
<dbReference type="SUPFAM" id="SSF75217">
    <property type="entry name" value="alpha/beta knot"/>
    <property type="match status" value="1"/>
</dbReference>
<dbReference type="Proteomes" id="UP000019384">
    <property type="component" value="Unassembled WGS sequence"/>
</dbReference>
<dbReference type="InterPro" id="IPR003750">
    <property type="entry name" value="Put_MeTrfase-C9orf114-like"/>
</dbReference>
<evidence type="ECO:0000313" key="3">
    <source>
        <dbReference type="Proteomes" id="UP000019384"/>
    </source>
</evidence>
<dbReference type="CDD" id="cd18086">
    <property type="entry name" value="HsC9orf114-like"/>
    <property type="match status" value="1"/>
</dbReference>
<evidence type="ECO:0000313" key="2">
    <source>
        <dbReference type="EMBL" id="CDK28934.1"/>
    </source>
</evidence>
<keyword evidence="3" id="KW-1185">Reference proteome</keyword>
<protein>
    <submittedName>
        <fullName evidence="2">Uncharacterized protein</fullName>
    </submittedName>
</protein>
<dbReference type="Pfam" id="PF02598">
    <property type="entry name" value="Methyltrn_RNA_3"/>
    <property type="match status" value="1"/>
</dbReference>
<dbReference type="HOGENOM" id="CLU_061859_0_0_1"/>
<gene>
    <name evidence="2" type="ORF">KUCA_T00004920001</name>
</gene>
<dbReference type="Gene3D" id="3.40.1280.10">
    <property type="match status" value="2"/>
</dbReference>
<proteinExistence type="inferred from homology"/>
<dbReference type="AlphaFoldDB" id="W6MQB2"/>
<dbReference type="OrthoDB" id="361029at2759"/>
<dbReference type="PANTHER" id="PTHR12150:SF13">
    <property type="entry name" value="METHYLTRANSFERASE C9ORF114-RELATED"/>
    <property type="match status" value="1"/>
</dbReference>
<accession>W6MQB2</accession>
<dbReference type="InterPro" id="IPR029028">
    <property type="entry name" value="Alpha/beta_knot_MTases"/>
</dbReference>
<sequence>MSEDPKPLRSPQKTKYTLCVPSTCISRSNAANLEHATHVAYQIAKTAAMFDVGELVVLNVTEAVEDAVEIGKAGSKKVIFDSEAASSTGKGVETSSKDLSPETLTLALLLQFFVTPPYLRKLTFQKKHQRLFEYAKKLPKLSTLPFMQNGRAYDRYREGLTVPKHSPKVKRKTESGKTKNPKKLAVTRYVNVGTEELLKLDGKEVPVHVRVTVDINTKTIVSPVAAYGVVGANASFGYQVRVAKKFSSLFTESAYADGYTGTLYVNSGDYFGNSVPDMPSAKLETGADSRILVVVGKWKDISDAFLADRATLHGIGSASEMFDGELEIPKGSRVEDGCLISLSKLA</sequence>
<dbReference type="STRING" id="1382522.W6MQB2"/>